<dbReference type="EMBL" id="JAHLJV010000001">
    <property type="protein sequence ID" value="KAK1600054.1"/>
    <property type="molecule type" value="Genomic_DNA"/>
</dbReference>
<accession>A0AAD8QD57</accession>
<gene>
    <name evidence="2" type="ORF">LY79DRAFT_620890</name>
</gene>
<organism evidence="2 3">
    <name type="scientific">Colletotrichum navitas</name>
    <dbReference type="NCBI Taxonomy" id="681940"/>
    <lineage>
        <taxon>Eukaryota</taxon>
        <taxon>Fungi</taxon>
        <taxon>Dikarya</taxon>
        <taxon>Ascomycota</taxon>
        <taxon>Pezizomycotina</taxon>
        <taxon>Sordariomycetes</taxon>
        <taxon>Hypocreomycetidae</taxon>
        <taxon>Glomerellales</taxon>
        <taxon>Glomerellaceae</taxon>
        <taxon>Colletotrichum</taxon>
        <taxon>Colletotrichum graminicola species complex</taxon>
    </lineage>
</organism>
<dbReference type="GeneID" id="85446297"/>
<feature type="compositionally biased region" description="Polar residues" evidence="1">
    <location>
        <begin position="252"/>
        <end position="263"/>
    </location>
</feature>
<evidence type="ECO:0000313" key="2">
    <source>
        <dbReference type="EMBL" id="KAK1600054.1"/>
    </source>
</evidence>
<comment type="caution">
    <text evidence="2">The sequence shown here is derived from an EMBL/GenBank/DDBJ whole genome shotgun (WGS) entry which is preliminary data.</text>
</comment>
<dbReference type="AlphaFoldDB" id="A0AAD8QD57"/>
<evidence type="ECO:0000256" key="1">
    <source>
        <dbReference type="SAM" id="MobiDB-lite"/>
    </source>
</evidence>
<dbReference type="RefSeq" id="XP_060420550.1">
    <property type="nucleotide sequence ID" value="XM_060562057.1"/>
</dbReference>
<sequence length="618" mass="66950">MDHKAPVKNGQRANKTLAQVENDSDEKFYERQKLRHQWAKCCVKYVRCDSCEELAGEQVPHQICDACAVAICRDCVTAGKMRLYPTHPQKSVGELDWKPPSVISTKNKAGQGPALVNNIASGTGLRGQRNPAMVTPVRQNPAGPAASSSNGSNTRVSKGASFRKGKANATAGLGSSGGSKQIQTFLTSNENSSLVLSTQTKKKNNTVTLSDRDSDPDYGMDTQSTSSSDKEYIPRTDLGRKSSTPSKKKANETASVGPSVNNPPVTPVGLANSRPVRASTIQTYEKMRQANVKKQRDVDGFHAAFDEEQNTKSDLKVPPCAHHTRFVGHTTSVENLTGGDKTDGYAQQGAVYGGTAFLYASEEAQQLVGYGVKNRTQTYQHKGLPRLHPGPGPRAQSKAIEFLVPVVTSDDKKRAAAVAAEAPTPKRHNISSQSFTPVSKAELSAASTNAIKEAESSIRARIRQITPAERDANRVFVTAGLDGLAAAIEHKVRLRLSVTGFRTMQDAETELRNAIHGAWVSNMAVTHIKRTDGALAAMQILRGYANIVMMRMQMMGSGLLKNWIDATEKDIQDRAAFVPNELRIQTVEPAVQEGFKFKIGETDVYVANILADMKNSTS</sequence>
<name>A0AAD8QD57_9PEZI</name>
<proteinExistence type="predicted"/>
<keyword evidence="3" id="KW-1185">Reference proteome</keyword>
<feature type="region of interest" description="Disordered" evidence="1">
    <location>
        <begin position="119"/>
        <end position="179"/>
    </location>
</feature>
<feature type="region of interest" description="Disordered" evidence="1">
    <location>
        <begin position="205"/>
        <end position="271"/>
    </location>
</feature>
<feature type="compositionally biased region" description="Low complexity" evidence="1">
    <location>
        <begin position="140"/>
        <end position="153"/>
    </location>
</feature>
<reference evidence="2" key="1">
    <citation type="submission" date="2021-06" db="EMBL/GenBank/DDBJ databases">
        <title>Comparative genomics, transcriptomics and evolutionary studies reveal genomic signatures of adaptation to plant cell wall in hemibiotrophic fungi.</title>
        <authorList>
            <consortium name="DOE Joint Genome Institute"/>
            <person name="Baroncelli R."/>
            <person name="Diaz J.F."/>
            <person name="Benocci T."/>
            <person name="Peng M."/>
            <person name="Battaglia E."/>
            <person name="Haridas S."/>
            <person name="Andreopoulos W."/>
            <person name="Labutti K."/>
            <person name="Pangilinan J."/>
            <person name="Floch G.L."/>
            <person name="Makela M.R."/>
            <person name="Henrissat B."/>
            <person name="Grigoriev I.V."/>
            <person name="Crouch J.A."/>
            <person name="De Vries R.P."/>
            <person name="Sukno S.A."/>
            <person name="Thon M.R."/>
        </authorList>
    </citation>
    <scope>NUCLEOTIDE SEQUENCE</scope>
    <source>
        <strain evidence="2">CBS 125086</strain>
    </source>
</reference>
<feature type="compositionally biased region" description="Basic and acidic residues" evidence="1">
    <location>
        <begin position="228"/>
        <end position="240"/>
    </location>
</feature>
<dbReference type="Proteomes" id="UP001230504">
    <property type="component" value="Unassembled WGS sequence"/>
</dbReference>
<evidence type="ECO:0000313" key="3">
    <source>
        <dbReference type="Proteomes" id="UP001230504"/>
    </source>
</evidence>
<protein>
    <submittedName>
        <fullName evidence="2">Uncharacterized protein</fullName>
    </submittedName>
</protein>